<feature type="domain" description="CCHC-type" evidence="2">
    <location>
        <begin position="94"/>
        <end position="110"/>
    </location>
</feature>
<dbReference type="GO" id="GO:0003964">
    <property type="term" value="F:RNA-directed DNA polymerase activity"/>
    <property type="evidence" value="ECO:0007669"/>
    <property type="project" value="UniProtKB-KW"/>
</dbReference>
<dbReference type="InterPro" id="IPR036875">
    <property type="entry name" value="Znf_CCHC_sf"/>
</dbReference>
<keyword evidence="3" id="KW-0695">RNA-directed DNA polymerase</keyword>
<feature type="compositionally biased region" description="Basic and acidic residues" evidence="1">
    <location>
        <begin position="32"/>
        <end position="45"/>
    </location>
</feature>
<comment type="caution">
    <text evidence="3">The sequence shown here is derived from an EMBL/GenBank/DDBJ whole genome shotgun (WGS) entry which is preliminary data.</text>
</comment>
<evidence type="ECO:0000256" key="1">
    <source>
        <dbReference type="SAM" id="MobiDB-lite"/>
    </source>
</evidence>
<keyword evidence="3" id="KW-0808">Transferase</keyword>
<reference evidence="3" key="2">
    <citation type="submission" date="2022-01" db="EMBL/GenBank/DDBJ databases">
        <authorList>
            <person name="Yamashiro T."/>
            <person name="Shiraishi A."/>
            <person name="Satake H."/>
            <person name="Nakayama K."/>
        </authorList>
    </citation>
    <scope>NUCLEOTIDE SEQUENCE</scope>
</reference>
<feature type="region of interest" description="Disordered" evidence="1">
    <location>
        <begin position="25"/>
        <end position="45"/>
    </location>
</feature>
<evidence type="ECO:0000313" key="3">
    <source>
        <dbReference type="EMBL" id="GJT75503.1"/>
    </source>
</evidence>
<accession>A0ABQ5GL48</accession>
<evidence type="ECO:0000259" key="2">
    <source>
        <dbReference type="SMART" id="SM00343"/>
    </source>
</evidence>
<keyword evidence="3" id="KW-0548">Nucleotidyltransferase</keyword>
<feature type="domain" description="CCHC-type" evidence="2">
    <location>
        <begin position="129"/>
        <end position="145"/>
    </location>
</feature>
<sequence>MVRATEPSTIQSAILKAGGLTDDATRNGLLKKGSEKKKDGGEIGEQEDVRVNNKRARTIKGFMEADSGKKEYKGPHPKCVKCNYHHQETTPFRTCFNYNQLGHAERDCRAIAKRVILVNSINMVNNPRACYECGCLDHFRNTCPKLNRAPGQVQNNLNQVLAIGGNNFNYGNNVNQAWGRALAVGANEAL</sequence>
<evidence type="ECO:0000313" key="4">
    <source>
        <dbReference type="Proteomes" id="UP001151760"/>
    </source>
</evidence>
<gene>
    <name evidence="3" type="ORF">Tco_1042228</name>
</gene>
<dbReference type="Proteomes" id="UP001151760">
    <property type="component" value="Unassembled WGS sequence"/>
</dbReference>
<dbReference type="EMBL" id="BQNB010018536">
    <property type="protein sequence ID" value="GJT75503.1"/>
    <property type="molecule type" value="Genomic_DNA"/>
</dbReference>
<dbReference type="SUPFAM" id="SSF57756">
    <property type="entry name" value="Retrovirus zinc finger-like domains"/>
    <property type="match status" value="1"/>
</dbReference>
<dbReference type="Gene3D" id="4.10.60.10">
    <property type="entry name" value="Zinc finger, CCHC-type"/>
    <property type="match status" value="1"/>
</dbReference>
<dbReference type="SMART" id="SM00343">
    <property type="entry name" value="ZnF_C2HC"/>
    <property type="match status" value="2"/>
</dbReference>
<protein>
    <submittedName>
        <fullName evidence="3">Reverse transcriptase domain-containing protein</fullName>
    </submittedName>
</protein>
<reference evidence="3" key="1">
    <citation type="journal article" date="2022" name="Int. J. Mol. Sci.">
        <title>Draft Genome of Tanacetum Coccineum: Genomic Comparison of Closely Related Tanacetum-Family Plants.</title>
        <authorList>
            <person name="Yamashiro T."/>
            <person name="Shiraishi A."/>
            <person name="Nakayama K."/>
            <person name="Satake H."/>
        </authorList>
    </citation>
    <scope>NUCLEOTIDE SEQUENCE</scope>
</reference>
<name>A0ABQ5GL48_9ASTR</name>
<organism evidence="3 4">
    <name type="scientific">Tanacetum coccineum</name>
    <dbReference type="NCBI Taxonomy" id="301880"/>
    <lineage>
        <taxon>Eukaryota</taxon>
        <taxon>Viridiplantae</taxon>
        <taxon>Streptophyta</taxon>
        <taxon>Embryophyta</taxon>
        <taxon>Tracheophyta</taxon>
        <taxon>Spermatophyta</taxon>
        <taxon>Magnoliopsida</taxon>
        <taxon>eudicotyledons</taxon>
        <taxon>Gunneridae</taxon>
        <taxon>Pentapetalae</taxon>
        <taxon>asterids</taxon>
        <taxon>campanulids</taxon>
        <taxon>Asterales</taxon>
        <taxon>Asteraceae</taxon>
        <taxon>Asteroideae</taxon>
        <taxon>Anthemideae</taxon>
        <taxon>Anthemidinae</taxon>
        <taxon>Tanacetum</taxon>
    </lineage>
</organism>
<dbReference type="InterPro" id="IPR001878">
    <property type="entry name" value="Znf_CCHC"/>
</dbReference>
<proteinExistence type="predicted"/>
<keyword evidence="4" id="KW-1185">Reference proteome</keyword>